<keyword evidence="5" id="KW-0337">GPI-anchor biosynthesis</keyword>
<comment type="subcellular location">
    <subcellularLocation>
        <location evidence="1">Endoplasmic reticulum membrane</location>
        <topology evidence="1">Multi-pass membrane protein</topology>
    </subcellularLocation>
</comment>
<feature type="region of interest" description="Disordered" evidence="10">
    <location>
        <begin position="1"/>
        <end position="60"/>
    </location>
</feature>
<dbReference type="InterPro" id="IPR009580">
    <property type="entry name" value="GPI_biosynthesis_protein_Pig-F"/>
</dbReference>
<evidence type="ECO:0000256" key="2">
    <source>
        <dbReference type="ARBA" id="ARBA00004687"/>
    </source>
</evidence>
<dbReference type="Pfam" id="PF06699">
    <property type="entry name" value="PIG-F"/>
    <property type="match status" value="1"/>
</dbReference>
<protein>
    <recommendedName>
        <fullName evidence="4">Glycosylphosphatidylinositol anchor biosynthesis protein 11</fullName>
    </recommendedName>
</protein>
<accession>A0A1E4U1Z1</accession>
<evidence type="ECO:0000256" key="10">
    <source>
        <dbReference type="SAM" id="MobiDB-lite"/>
    </source>
</evidence>
<sequence length="291" mass="32637">MSKKSASKIKKTVSFSDTLPNETSTSNDGKGNTKISNTAVNSSESNDWKEKEDDDSNGKKISSIEPAPVFKSTFAIVPYHYLLVLFSMFYHHNITQDVILGLKQSLILLIGLQIVYGYILLFELVPPSASKVKKSAKQMKQQNSDINFLYIFASLVLSCLLAFPVYVIIVLFGAPFLSLTLQTLLLSLHFSLITIFPLFIVYNFTKANDFNHYCYLIFSNFSTDTLLNHQVYFISIGGVIGTWLGVFPIPLDWDRDWQKWPITLIVGGYTGSVIGALFSSALNFYLSKKSN</sequence>
<dbReference type="OrthoDB" id="17366at2759"/>
<feature type="transmembrane region" description="Helical" evidence="11">
    <location>
        <begin position="226"/>
        <end position="250"/>
    </location>
</feature>
<comment type="pathway">
    <text evidence="2">Glycolipid biosynthesis; glycosylphosphatidylinositol-anchor biosynthesis.</text>
</comment>
<name>A0A1E4U1Z1_PACTA</name>
<feature type="transmembrane region" description="Helical" evidence="11">
    <location>
        <begin position="262"/>
        <end position="286"/>
    </location>
</feature>
<feature type="transmembrane region" description="Helical" evidence="11">
    <location>
        <begin position="184"/>
        <end position="205"/>
    </location>
</feature>
<keyword evidence="8 11" id="KW-1133">Transmembrane helix</keyword>
<comment type="similarity">
    <text evidence="3">Belongs to the PIGF family.</text>
</comment>
<evidence type="ECO:0000313" key="13">
    <source>
        <dbReference type="Proteomes" id="UP000094236"/>
    </source>
</evidence>
<feature type="compositionally biased region" description="Polar residues" evidence="10">
    <location>
        <begin position="13"/>
        <end position="45"/>
    </location>
</feature>
<evidence type="ECO:0000256" key="5">
    <source>
        <dbReference type="ARBA" id="ARBA00022502"/>
    </source>
</evidence>
<feature type="compositionally biased region" description="Basic residues" evidence="10">
    <location>
        <begin position="1"/>
        <end position="11"/>
    </location>
</feature>
<dbReference type="GO" id="GO:0005789">
    <property type="term" value="C:endoplasmic reticulum membrane"/>
    <property type="evidence" value="ECO:0007669"/>
    <property type="project" value="UniProtKB-SubCell"/>
</dbReference>
<organism evidence="12 13">
    <name type="scientific">Pachysolen tannophilus NRRL Y-2460</name>
    <dbReference type="NCBI Taxonomy" id="669874"/>
    <lineage>
        <taxon>Eukaryota</taxon>
        <taxon>Fungi</taxon>
        <taxon>Dikarya</taxon>
        <taxon>Ascomycota</taxon>
        <taxon>Saccharomycotina</taxon>
        <taxon>Pichiomycetes</taxon>
        <taxon>Pachysolenaceae</taxon>
        <taxon>Pachysolen</taxon>
    </lineage>
</organism>
<evidence type="ECO:0000256" key="6">
    <source>
        <dbReference type="ARBA" id="ARBA00022692"/>
    </source>
</evidence>
<dbReference type="AlphaFoldDB" id="A0A1E4U1Z1"/>
<keyword evidence="6 11" id="KW-0812">Transmembrane</keyword>
<evidence type="ECO:0000256" key="8">
    <source>
        <dbReference type="ARBA" id="ARBA00022989"/>
    </source>
</evidence>
<evidence type="ECO:0000256" key="11">
    <source>
        <dbReference type="SAM" id="Phobius"/>
    </source>
</evidence>
<proteinExistence type="inferred from homology"/>
<reference evidence="13" key="1">
    <citation type="submission" date="2016-05" db="EMBL/GenBank/DDBJ databases">
        <title>Comparative genomics of biotechnologically important yeasts.</title>
        <authorList>
            <consortium name="DOE Joint Genome Institute"/>
            <person name="Riley R."/>
            <person name="Haridas S."/>
            <person name="Wolfe K.H."/>
            <person name="Lopes M.R."/>
            <person name="Hittinger C.T."/>
            <person name="Goker M."/>
            <person name="Salamov A."/>
            <person name="Wisecaver J."/>
            <person name="Long T.M."/>
            <person name="Aerts A.L."/>
            <person name="Barry K."/>
            <person name="Choi C."/>
            <person name="Clum A."/>
            <person name="Coughlan A.Y."/>
            <person name="Deshpande S."/>
            <person name="Douglass A.P."/>
            <person name="Hanson S.J."/>
            <person name="Klenk H.-P."/>
            <person name="Labutti K."/>
            <person name="Lapidus A."/>
            <person name="Lindquist E."/>
            <person name="Lipzen A."/>
            <person name="Meier-Kolthoff J.P."/>
            <person name="Ohm R.A."/>
            <person name="Otillar R.P."/>
            <person name="Pangilinan J."/>
            <person name="Peng Y."/>
            <person name="Rokas A."/>
            <person name="Rosa C.A."/>
            <person name="Scheuner C."/>
            <person name="Sibirny A.A."/>
            <person name="Slot J.C."/>
            <person name="Stielow J.B."/>
            <person name="Sun H."/>
            <person name="Kurtzman C.P."/>
            <person name="Blackwell M."/>
            <person name="Grigoriev I.V."/>
            <person name="Jeffries T.W."/>
        </authorList>
    </citation>
    <scope>NUCLEOTIDE SEQUENCE [LARGE SCALE GENOMIC DNA]</scope>
    <source>
        <strain evidence="13">NRRL Y-2460</strain>
    </source>
</reference>
<evidence type="ECO:0000256" key="9">
    <source>
        <dbReference type="ARBA" id="ARBA00023136"/>
    </source>
</evidence>
<dbReference type="GO" id="GO:0006506">
    <property type="term" value="P:GPI anchor biosynthetic process"/>
    <property type="evidence" value="ECO:0007669"/>
    <property type="project" value="UniProtKB-UniPathway"/>
</dbReference>
<feature type="transmembrane region" description="Helical" evidence="11">
    <location>
        <begin position="146"/>
        <end position="172"/>
    </location>
</feature>
<keyword evidence="9 11" id="KW-0472">Membrane</keyword>
<keyword evidence="13" id="KW-1185">Reference proteome</keyword>
<dbReference type="UniPathway" id="UPA00196"/>
<evidence type="ECO:0000256" key="1">
    <source>
        <dbReference type="ARBA" id="ARBA00004477"/>
    </source>
</evidence>
<feature type="transmembrane region" description="Helical" evidence="11">
    <location>
        <begin position="105"/>
        <end position="125"/>
    </location>
</feature>
<evidence type="ECO:0000256" key="4">
    <source>
        <dbReference type="ARBA" id="ARBA00020927"/>
    </source>
</evidence>
<dbReference type="Proteomes" id="UP000094236">
    <property type="component" value="Unassembled WGS sequence"/>
</dbReference>
<gene>
    <name evidence="12" type="ORF">PACTADRAFT_185606</name>
</gene>
<dbReference type="STRING" id="669874.A0A1E4U1Z1"/>
<evidence type="ECO:0000256" key="3">
    <source>
        <dbReference type="ARBA" id="ARBA00007978"/>
    </source>
</evidence>
<keyword evidence="7" id="KW-0256">Endoplasmic reticulum</keyword>
<evidence type="ECO:0000256" key="7">
    <source>
        <dbReference type="ARBA" id="ARBA00022824"/>
    </source>
</evidence>
<dbReference type="EMBL" id="KV454011">
    <property type="protein sequence ID" value="ODV98026.1"/>
    <property type="molecule type" value="Genomic_DNA"/>
</dbReference>
<evidence type="ECO:0000313" key="12">
    <source>
        <dbReference type="EMBL" id="ODV98026.1"/>
    </source>
</evidence>
<feature type="transmembrane region" description="Helical" evidence="11">
    <location>
        <begin position="69"/>
        <end position="90"/>
    </location>
</feature>